<comment type="caution">
    <text evidence="1">The sequence shown here is derived from an EMBL/GenBank/DDBJ whole genome shotgun (WGS) entry which is preliminary data.</text>
</comment>
<dbReference type="RefSeq" id="WP_252951264.1">
    <property type="nucleotide sequence ID" value="NZ_JAFIRR010000005.1"/>
</dbReference>
<evidence type="ECO:0000313" key="1">
    <source>
        <dbReference type="EMBL" id="MCO6414676.1"/>
    </source>
</evidence>
<name>A0ABT1CYF0_9PROT</name>
<accession>A0ABT1CYF0</accession>
<proteinExistence type="predicted"/>
<evidence type="ECO:0000313" key="2">
    <source>
        <dbReference type="Proteomes" id="UP001523392"/>
    </source>
</evidence>
<protein>
    <submittedName>
        <fullName evidence="1">Uncharacterized protein</fullName>
    </submittedName>
</protein>
<keyword evidence="2" id="KW-1185">Reference proteome</keyword>
<sequence>MTLPFTSPNLLGGRIRLGERGQSDLILANPAGVEGAYVLPWSALPDFCTPTLHDRAIWERVAKLPKVTPRTVREVTRTVAREGYAGRNAARAAQEAERAGQRSRVMRFYALLAALVAQAGLAPAPAQESAQSLEQRAREVLRLRGREAGLGLDAALLALQQLAEAFEFYGPGGGALLPGLVARIEELTREVAAWAAGLGEAERAFAALLRASAELSLTAWQEIAAPLEALLADVWGLIRRWQADPAPILNQLARPEWLLDGWELLLALWANAPPARRGEAAREMAAIIPVTPAEVETALAEKARVRTEAQADLLRFWRRKVHAHEDWVTGQQVALVARNEALRATAIGYLR</sequence>
<dbReference type="Proteomes" id="UP001523392">
    <property type="component" value="Unassembled WGS sequence"/>
</dbReference>
<gene>
    <name evidence="1" type="ORF">JYK14_00585</name>
</gene>
<reference evidence="1 2" key="1">
    <citation type="submission" date="2021-12" db="EMBL/GenBank/DDBJ databases">
        <title>Siccirubricoccus leaddurans sp. nov., a high concentration Zn2+ tolerance bacterium.</title>
        <authorList>
            <person name="Cao Y."/>
        </authorList>
    </citation>
    <scope>NUCLEOTIDE SEQUENCE [LARGE SCALE GENOMIC DNA]</scope>
    <source>
        <strain evidence="1 2">KC 17139</strain>
    </source>
</reference>
<organism evidence="1 2">
    <name type="scientific">Siccirubricoccus soli</name>
    <dbReference type="NCBI Taxonomy" id="2899147"/>
    <lineage>
        <taxon>Bacteria</taxon>
        <taxon>Pseudomonadati</taxon>
        <taxon>Pseudomonadota</taxon>
        <taxon>Alphaproteobacteria</taxon>
        <taxon>Acetobacterales</taxon>
        <taxon>Roseomonadaceae</taxon>
        <taxon>Siccirubricoccus</taxon>
    </lineage>
</organism>
<dbReference type="EMBL" id="JAFIRR010000005">
    <property type="protein sequence ID" value="MCO6414676.1"/>
    <property type="molecule type" value="Genomic_DNA"/>
</dbReference>